<feature type="domain" description="ABC3 transporter permease C-terminal" evidence="9">
    <location>
        <begin position="225"/>
        <end position="338"/>
    </location>
</feature>
<comment type="similarity">
    <text evidence="2">Belongs to the ABC-4 integral membrane protein family. LolC/E subfamily.</text>
</comment>
<keyword evidence="3" id="KW-1003">Cell membrane</keyword>
<evidence type="ECO:0000256" key="4">
    <source>
        <dbReference type="ARBA" id="ARBA00022692"/>
    </source>
</evidence>
<dbReference type="PANTHER" id="PTHR30489:SF0">
    <property type="entry name" value="LIPOPROTEIN-RELEASING SYSTEM TRANSMEMBRANE PROTEIN LOLE"/>
    <property type="match status" value="1"/>
</dbReference>
<protein>
    <submittedName>
        <fullName evidence="10">ABC-type transport system, involved in lipoprotein release, permease component</fullName>
    </submittedName>
</protein>
<evidence type="ECO:0000256" key="5">
    <source>
        <dbReference type="ARBA" id="ARBA00022989"/>
    </source>
</evidence>
<evidence type="ECO:0000256" key="1">
    <source>
        <dbReference type="ARBA" id="ARBA00004651"/>
    </source>
</evidence>
<dbReference type="InterPro" id="IPR051447">
    <property type="entry name" value="Lipoprotein-release_system"/>
</dbReference>
<evidence type="ECO:0000256" key="6">
    <source>
        <dbReference type="ARBA" id="ARBA00023136"/>
    </source>
</evidence>
<dbReference type="Proteomes" id="UP000199356">
    <property type="component" value="Unassembled WGS sequence"/>
</dbReference>
<organism evidence="10 11">
    <name type="scientific">Tranquillimonas alkanivorans</name>
    <dbReference type="NCBI Taxonomy" id="441119"/>
    <lineage>
        <taxon>Bacteria</taxon>
        <taxon>Pseudomonadati</taxon>
        <taxon>Pseudomonadota</taxon>
        <taxon>Alphaproteobacteria</taxon>
        <taxon>Rhodobacterales</taxon>
        <taxon>Roseobacteraceae</taxon>
        <taxon>Tranquillimonas</taxon>
    </lineage>
</organism>
<feature type="transmembrane region" description="Helical" evidence="8">
    <location>
        <begin position="275"/>
        <end position="296"/>
    </location>
</feature>
<feature type="region of interest" description="Disordered" evidence="7">
    <location>
        <begin position="10"/>
        <end position="32"/>
    </location>
</feature>
<keyword evidence="4 8" id="KW-0812">Transmembrane</keyword>
<evidence type="ECO:0000313" key="11">
    <source>
        <dbReference type="Proteomes" id="UP000199356"/>
    </source>
</evidence>
<dbReference type="GO" id="GO:0044874">
    <property type="term" value="P:lipoprotein localization to outer membrane"/>
    <property type="evidence" value="ECO:0007669"/>
    <property type="project" value="TreeGrafter"/>
</dbReference>
<accession>A0A1I5UVS6</accession>
<reference evidence="10 11" key="1">
    <citation type="submission" date="2016-10" db="EMBL/GenBank/DDBJ databases">
        <authorList>
            <person name="de Groot N.N."/>
        </authorList>
    </citation>
    <scope>NUCLEOTIDE SEQUENCE [LARGE SCALE GENOMIC DNA]</scope>
    <source>
        <strain evidence="10 11">DSM 19547</strain>
    </source>
</reference>
<dbReference type="PANTHER" id="PTHR30489">
    <property type="entry name" value="LIPOPROTEIN-RELEASING SYSTEM TRANSMEMBRANE PROTEIN LOLE"/>
    <property type="match status" value="1"/>
</dbReference>
<evidence type="ECO:0000313" key="10">
    <source>
        <dbReference type="EMBL" id="SFP99308.1"/>
    </source>
</evidence>
<proteinExistence type="inferred from homology"/>
<comment type="subcellular location">
    <subcellularLocation>
        <location evidence="1">Cell membrane</location>
        <topology evidence="1">Multi-pass membrane protein</topology>
    </subcellularLocation>
</comment>
<feature type="transmembrane region" description="Helical" evidence="8">
    <location>
        <begin position="223"/>
        <end position="242"/>
    </location>
</feature>
<keyword evidence="6 8" id="KW-0472">Membrane</keyword>
<feature type="transmembrane region" description="Helical" evidence="8">
    <location>
        <begin position="316"/>
        <end position="334"/>
    </location>
</feature>
<sequence length="351" mass="37776">MRAIVWRKAVRSNPPNHSDPTREGLALKGQGGREAASYLESAAARPQPTGTRHAQIRSGRLLRRPVAGFCSAVDSHREKRVAISARLPGGDLIRTLDTDDRPVPLPPEGLLLSRQLADQLGVRVGDPVLVEVTEGRTARFEVPVAAVTTQYLGLGAYMDLDALSAQLGEAPRVTALNLALDQNALSEYRAAVKDLPTLASAILMTDMRDSFRTTIRENIRRNTVVFVTIAVLITAGVSYNGARIQLSERARELASLRVLGFTRTEVSSILMGETAVLAVAAQPLGWAIGAIIAWAMVAGFDSDLYRIPLVLAPSNFATASLVALAAVAVAALLVRRRLDHADLVEVLKTRE</sequence>
<evidence type="ECO:0000256" key="3">
    <source>
        <dbReference type="ARBA" id="ARBA00022475"/>
    </source>
</evidence>
<keyword evidence="11" id="KW-1185">Reference proteome</keyword>
<dbReference type="STRING" id="441119.SAMN04488047_12433"/>
<keyword evidence="5 8" id="KW-1133">Transmembrane helix</keyword>
<evidence type="ECO:0000256" key="7">
    <source>
        <dbReference type="SAM" id="MobiDB-lite"/>
    </source>
</evidence>
<name>A0A1I5UVS6_9RHOB</name>
<gene>
    <name evidence="10" type="ORF">SAMN04488047_12433</name>
</gene>
<dbReference type="OrthoDB" id="5137249at2"/>
<evidence type="ECO:0000259" key="9">
    <source>
        <dbReference type="Pfam" id="PF02687"/>
    </source>
</evidence>
<keyword evidence="10" id="KW-0449">Lipoprotein</keyword>
<evidence type="ECO:0000256" key="2">
    <source>
        <dbReference type="ARBA" id="ARBA00005236"/>
    </source>
</evidence>
<dbReference type="AlphaFoldDB" id="A0A1I5UVS6"/>
<dbReference type="InterPro" id="IPR003838">
    <property type="entry name" value="ABC3_permease_C"/>
</dbReference>
<dbReference type="GO" id="GO:0098797">
    <property type="term" value="C:plasma membrane protein complex"/>
    <property type="evidence" value="ECO:0007669"/>
    <property type="project" value="TreeGrafter"/>
</dbReference>
<evidence type="ECO:0000256" key="8">
    <source>
        <dbReference type="SAM" id="Phobius"/>
    </source>
</evidence>
<dbReference type="Pfam" id="PF02687">
    <property type="entry name" value="FtsX"/>
    <property type="match status" value="1"/>
</dbReference>
<dbReference type="EMBL" id="FOXA01000024">
    <property type="protein sequence ID" value="SFP99308.1"/>
    <property type="molecule type" value="Genomic_DNA"/>
</dbReference>